<dbReference type="InterPro" id="IPR011050">
    <property type="entry name" value="Pectin_lyase_fold/virulence"/>
</dbReference>
<evidence type="ECO:0000313" key="4">
    <source>
        <dbReference type="EMBL" id="QES90944.1"/>
    </source>
</evidence>
<dbReference type="SUPFAM" id="SSF51126">
    <property type="entry name" value="Pectin lyase-like"/>
    <property type="match status" value="1"/>
</dbReference>
<dbReference type="PANTHER" id="PTHR42970:SF1">
    <property type="entry name" value="PECTATE LYASE C-RELATED"/>
    <property type="match status" value="1"/>
</dbReference>
<keyword evidence="2" id="KW-0325">Glycoprotein</keyword>
<dbReference type="PANTHER" id="PTHR42970">
    <property type="entry name" value="PECTATE LYASE C-RELATED"/>
    <property type="match status" value="1"/>
</dbReference>
<evidence type="ECO:0000256" key="1">
    <source>
        <dbReference type="ARBA" id="ARBA00022723"/>
    </source>
</evidence>
<accession>A0A5P2G538</accession>
<dbReference type="GO" id="GO:0046872">
    <property type="term" value="F:metal ion binding"/>
    <property type="evidence" value="ECO:0007669"/>
    <property type="project" value="UniProtKB-KW"/>
</dbReference>
<name>A0A5P2G538_9BACT</name>
<evidence type="ECO:0000313" key="5">
    <source>
        <dbReference type="Proteomes" id="UP000292424"/>
    </source>
</evidence>
<dbReference type="KEGG" id="arac:E0W69_008045"/>
<dbReference type="InterPro" id="IPR052063">
    <property type="entry name" value="Polysaccharide_Lyase_1"/>
</dbReference>
<evidence type="ECO:0000256" key="2">
    <source>
        <dbReference type="ARBA" id="ARBA00023180"/>
    </source>
</evidence>
<evidence type="ECO:0000256" key="3">
    <source>
        <dbReference type="SAM" id="MobiDB-lite"/>
    </source>
</evidence>
<feature type="region of interest" description="Disordered" evidence="3">
    <location>
        <begin position="475"/>
        <end position="505"/>
    </location>
</feature>
<gene>
    <name evidence="4" type="ORF">E0W69_008045</name>
</gene>
<reference evidence="4 5" key="1">
    <citation type="submission" date="2019-09" db="EMBL/GenBank/DDBJ databases">
        <title>Complete genome sequence of Arachidicoccus sp. B3-10 isolated from apple orchard soil.</title>
        <authorList>
            <person name="Kim H.S."/>
            <person name="Han K.-I."/>
            <person name="Suh M.K."/>
            <person name="Lee K.C."/>
            <person name="Eom M.K."/>
            <person name="Kim J.-S."/>
            <person name="Kang S.W."/>
            <person name="Sin Y."/>
            <person name="Lee J.-S."/>
        </authorList>
    </citation>
    <scope>NUCLEOTIDE SEQUENCE [LARGE SCALE GENOMIC DNA]</scope>
    <source>
        <strain evidence="4 5">B3-10</strain>
    </source>
</reference>
<keyword evidence="1" id="KW-0479">Metal-binding</keyword>
<dbReference type="OrthoDB" id="9803616at2"/>
<organism evidence="4 5">
    <name type="scientific">Rhizosphaericola mali</name>
    <dbReference type="NCBI Taxonomy" id="2545455"/>
    <lineage>
        <taxon>Bacteria</taxon>
        <taxon>Pseudomonadati</taxon>
        <taxon>Bacteroidota</taxon>
        <taxon>Chitinophagia</taxon>
        <taxon>Chitinophagales</taxon>
        <taxon>Chitinophagaceae</taxon>
        <taxon>Rhizosphaericola</taxon>
    </lineage>
</organism>
<dbReference type="AlphaFoldDB" id="A0A5P2G538"/>
<dbReference type="GO" id="GO:0016829">
    <property type="term" value="F:lyase activity"/>
    <property type="evidence" value="ECO:0007669"/>
    <property type="project" value="UniProtKB-KW"/>
</dbReference>
<dbReference type="InterPro" id="IPR012334">
    <property type="entry name" value="Pectin_lyas_fold"/>
</dbReference>
<protein>
    <submittedName>
        <fullName evidence="4">Polysaccharide lyase</fullName>
    </submittedName>
</protein>
<dbReference type="Gene3D" id="2.160.20.10">
    <property type="entry name" value="Single-stranded right-handed beta-helix, Pectin lyase-like"/>
    <property type="match status" value="1"/>
</dbReference>
<dbReference type="Proteomes" id="UP000292424">
    <property type="component" value="Chromosome"/>
</dbReference>
<proteinExistence type="predicted"/>
<dbReference type="EMBL" id="CP044016">
    <property type="protein sequence ID" value="QES90944.1"/>
    <property type="molecule type" value="Genomic_DNA"/>
</dbReference>
<keyword evidence="5" id="KW-1185">Reference proteome</keyword>
<sequence length="541" mass="59627">MGYCSLSFSAWGQYPIIPKSLEDSANMQMDIIQKRSDSIWKLALPIVQSEAAKGRPFVPWASKPEDLIKAAIPAFPGAEGAGAYTSGGRGGKIIVVSNLNDDGEGSFRWACEQGGARIIVFNVAGIIHLKTPINIRAPYLSIFGQSAPGDGICIAGESVLIDTHDIIIRFMRFRRGATDATRRDDALGGNPVGNIMIDHVSASWGLDENMSIYRHVYDRQQDGKGEKLPTVNVTIQNSIFSEALDTYNHAFGSTIGGHKSTFMRNLWANNIARNPSVGMDGDFGFVNNVVFNWWNRSADGGDNKSRYNFINNYFKPGPITSSGQPISYRILKPESGRANKDSLIFGKAYVDGNIVEGNEKVTKDNWDGGVQPDVKKDLPLVLQNIKVNQPFSLAKFKVLSAEKSFDYVLKNAGAFLPVRDAVDQRVVETVKTGKISYVENAPEYLPHYIKRRLPIDSYKKGIIYDVRQVGGYPDYNGTPYKDSDNDGIPDDYEKKHGLNPNNSKDAGIISKNGYSNIENYLNSLVPIDKVIVKDGKYLAGM</sequence>
<keyword evidence="4" id="KW-0456">Lyase</keyword>